<dbReference type="RefSeq" id="WP_074789340.1">
    <property type="nucleotide sequence ID" value="NZ_BBLU01000004.1"/>
</dbReference>
<accession>A0A1H6YMA3</accession>
<reference evidence="6" key="1">
    <citation type="submission" date="2016-10" db="EMBL/GenBank/DDBJ databases">
        <authorList>
            <person name="Varghese N."/>
        </authorList>
    </citation>
    <scope>NUCLEOTIDE SEQUENCE [LARGE SCALE GENOMIC DNA]</scope>
    <source>
        <strain evidence="6">DSM 24868</strain>
    </source>
</reference>
<sequence length="394" mass="41914">MHVAVVFPDTKVEFDGIGDHSKRLARELVALGHAVTFVGRGASESPVAGARYVDGWPSGAVRDLAGVVRAIEEIRPDIVLLQYQPFAYGRRGFSPALPWLGRRIGRVCPGASFVVFMHETYVGHTSPATAVMAAYQAVQVKLLARSADLVLVNCALGMRRLRHHSRRIESVPVPSNIDRVSASRRTARLELGLDARARIMVLFGRVDATRVRLLRATLLRASGMDGTELVYIGKDRANVAALVDPLPLPAHLYIGADDRTVSLAMTAADLALAPFADGATGRRGSLAAHLEHGVTTLSTVAAGTDDFLKDIALSGGLCLVAPDADEVADAAETLLGDPQRRARGEESLAALAGELPSWRRTAEAVLHARPGGTEEGARPRASRRVAGVRSSGEG</sequence>
<keyword evidence="2 5" id="KW-0808">Transferase</keyword>
<dbReference type="GO" id="GO:0016757">
    <property type="term" value="F:glycosyltransferase activity"/>
    <property type="evidence" value="ECO:0007669"/>
    <property type="project" value="UniProtKB-KW"/>
</dbReference>
<proteinExistence type="predicted"/>
<keyword evidence="1" id="KW-0328">Glycosyltransferase</keyword>
<dbReference type="SUPFAM" id="SSF53756">
    <property type="entry name" value="UDP-Glycosyltransferase/glycogen phosphorylase"/>
    <property type="match status" value="1"/>
</dbReference>
<gene>
    <name evidence="5" type="ORF">SAMN05421637_1776</name>
</gene>
<dbReference type="STRING" id="1043493.SAMN05421637_1776"/>
<feature type="compositionally biased region" description="Low complexity" evidence="3">
    <location>
        <begin position="384"/>
        <end position="394"/>
    </location>
</feature>
<keyword evidence="6" id="KW-1185">Reference proteome</keyword>
<name>A0A1H6YMA3_9MICO</name>
<dbReference type="InterPro" id="IPR028098">
    <property type="entry name" value="Glyco_trans_4-like_N"/>
</dbReference>
<dbReference type="Gene3D" id="3.40.50.2000">
    <property type="entry name" value="Glycogen Phosphorylase B"/>
    <property type="match status" value="2"/>
</dbReference>
<dbReference type="OrthoDB" id="5144878at2"/>
<evidence type="ECO:0000256" key="2">
    <source>
        <dbReference type="ARBA" id="ARBA00022679"/>
    </source>
</evidence>
<dbReference type="Pfam" id="PF13579">
    <property type="entry name" value="Glyco_trans_4_4"/>
    <property type="match status" value="1"/>
</dbReference>
<evidence type="ECO:0000259" key="4">
    <source>
        <dbReference type="Pfam" id="PF13579"/>
    </source>
</evidence>
<evidence type="ECO:0000256" key="1">
    <source>
        <dbReference type="ARBA" id="ARBA00022676"/>
    </source>
</evidence>
<dbReference type="EMBL" id="FNZI01000003">
    <property type="protein sequence ID" value="SEJ41516.1"/>
    <property type="molecule type" value="Genomic_DNA"/>
</dbReference>
<evidence type="ECO:0000256" key="3">
    <source>
        <dbReference type="SAM" id="MobiDB-lite"/>
    </source>
</evidence>
<feature type="region of interest" description="Disordered" evidence="3">
    <location>
        <begin position="367"/>
        <end position="394"/>
    </location>
</feature>
<protein>
    <submittedName>
        <fullName evidence="5">Glycosyltransferase involved in cell wall bisynthesis</fullName>
    </submittedName>
</protein>
<dbReference type="AlphaFoldDB" id="A0A1H6YMA3"/>
<evidence type="ECO:0000313" key="6">
    <source>
        <dbReference type="Proteomes" id="UP000183315"/>
    </source>
</evidence>
<feature type="domain" description="Glycosyltransferase subfamily 4-like N-terminal" evidence="4">
    <location>
        <begin position="16"/>
        <end position="167"/>
    </location>
</feature>
<organism evidence="5 6">
    <name type="scientific">Demequina mangrovi</name>
    <dbReference type="NCBI Taxonomy" id="1043493"/>
    <lineage>
        <taxon>Bacteria</taxon>
        <taxon>Bacillati</taxon>
        <taxon>Actinomycetota</taxon>
        <taxon>Actinomycetes</taxon>
        <taxon>Micrococcales</taxon>
        <taxon>Demequinaceae</taxon>
        <taxon>Demequina</taxon>
    </lineage>
</organism>
<evidence type="ECO:0000313" key="5">
    <source>
        <dbReference type="EMBL" id="SEJ41516.1"/>
    </source>
</evidence>
<dbReference type="Proteomes" id="UP000183315">
    <property type="component" value="Unassembled WGS sequence"/>
</dbReference>